<evidence type="ECO:0000256" key="3">
    <source>
        <dbReference type="ARBA" id="ARBA00022692"/>
    </source>
</evidence>
<evidence type="ECO:0000313" key="8">
    <source>
        <dbReference type="Proteomes" id="UP000324143"/>
    </source>
</evidence>
<organism evidence="7 8">
    <name type="scientific">Candidatus Mcinerneyibacterium aminivorans</name>
    <dbReference type="NCBI Taxonomy" id="2703815"/>
    <lineage>
        <taxon>Bacteria</taxon>
        <taxon>Candidatus Macinerneyibacteriota</taxon>
        <taxon>Candidatus Mcinerneyibacteria</taxon>
        <taxon>Candidatus Mcinerneyibacteriales</taxon>
        <taxon>Candidatus Mcinerneyibacteriaceae</taxon>
        <taxon>Candidatus Mcinerneyibacterium</taxon>
    </lineage>
</organism>
<sequence>MEYSVMKVLLNKILTFVGIIISVILYAVTDVSIALGFLAGIIVMLINWKLLAWQNEKIVKGEKKPSYAYAFYFFRYAIIGAVLFLSFKFENIDGYGTIAGVIFALIYAFIFALFISKKERGNQDE</sequence>
<evidence type="ECO:0000256" key="1">
    <source>
        <dbReference type="ARBA" id="ARBA00004651"/>
    </source>
</evidence>
<feature type="transmembrane region" description="Helical" evidence="6">
    <location>
        <begin position="33"/>
        <end position="51"/>
    </location>
</feature>
<keyword evidence="8" id="KW-1185">Reference proteome</keyword>
<keyword evidence="2" id="KW-1003">Cell membrane</keyword>
<keyword evidence="4 6" id="KW-1133">Transmembrane helix</keyword>
<feature type="transmembrane region" description="Helical" evidence="6">
    <location>
        <begin position="95"/>
        <end position="115"/>
    </location>
</feature>
<dbReference type="Proteomes" id="UP000324143">
    <property type="component" value="Unassembled WGS sequence"/>
</dbReference>
<evidence type="ECO:0000256" key="5">
    <source>
        <dbReference type="ARBA" id="ARBA00023136"/>
    </source>
</evidence>
<keyword evidence="5 6" id="KW-0472">Membrane</keyword>
<dbReference type="GO" id="GO:0005886">
    <property type="term" value="C:plasma membrane"/>
    <property type="evidence" value="ECO:0007669"/>
    <property type="project" value="UniProtKB-SubCell"/>
</dbReference>
<evidence type="ECO:0008006" key="9">
    <source>
        <dbReference type="Google" id="ProtNLM"/>
    </source>
</evidence>
<evidence type="ECO:0000256" key="2">
    <source>
        <dbReference type="ARBA" id="ARBA00022475"/>
    </source>
</evidence>
<feature type="transmembrane region" description="Helical" evidence="6">
    <location>
        <begin position="9"/>
        <end position="27"/>
    </location>
</feature>
<feature type="transmembrane region" description="Helical" evidence="6">
    <location>
        <begin position="72"/>
        <end position="89"/>
    </location>
</feature>
<evidence type="ECO:0000313" key="7">
    <source>
        <dbReference type="EMBL" id="TYB32200.1"/>
    </source>
</evidence>
<evidence type="ECO:0000256" key="6">
    <source>
        <dbReference type="SAM" id="Phobius"/>
    </source>
</evidence>
<reference evidence="7" key="1">
    <citation type="submission" date="2019-08" db="EMBL/GenBank/DDBJ databases">
        <title>Genomic characterization of a novel candidate phylum (ARYD3) from a high temperature, high salinity tertiary oil reservoir in north central Oklahoma, USA.</title>
        <authorList>
            <person name="Youssef N.H."/>
            <person name="Yadav A."/>
            <person name="Elshahed M.S."/>
        </authorList>
    </citation>
    <scope>NUCLEOTIDE SEQUENCE [LARGE SCALE GENOMIC DNA]</scope>
    <source>
        <strain evidence="7">ARYD3</strain>
    </source>
</reference>
<dbReference type="Pfam" id="PF03899">
    <property type="entry name" value="ATP-synt_I"/>
    <property type="match status" value="1"/>
</dbReference>
<protein>
    <recommendedName>
        <fullName evidence="9">ATP synthase subunit I</fullName>
    </recommendedName>
</protein>
<dbReference type="AlphaFoldDB" id="A0A5D0ML84"/>
<dbReference type="InterPro" id="IPR005598">
    <property type="entry name" value="ATP_synth_I"/>
</dbReference>
<comment type="subcellular location">
    <subcellularLocation>
        <location evidence="1">Cell membrane</location>
        <topology evidence="1">Multi-pass membrane protein</topology>
    </subcellularLocation>
</comment>
<proteinExistence type="predicted"/>
<comment type="caution">
    <text evidence="7">The sequence shown here is derived from an EMBL/GenBank/DDBJ whole genome shotgun (WGS) entry which is preliminary data.</text>
</comment>
<name>A0A5D0ML84_9BACT</name>
<keyword evidence="3 6" id="KW-0812">Transmembrane</keyword>
<gene>
    <name evidence="7" type="ORF">FXF47_00235</name>
</gene>
<evidence type="ECO:0000256" key="4">
    <source>
        <dbReference type="ARBA" id="ARBA00022989"/>
    </source>
</evidence>
<accession>A0A5D0ML84</accession>
<dbReference type="EMBL" id="VSIX01000003">
    <property type="protein sequence ID" value="TYB32200.1"/>
    <property type="molecule type" value="Genomic_DNA"/>
</dbReference>